<gene>
    <name evidence="2" type="ORF">MCMEM_1203</name>
</gene>
<evidence type="ECO:0000313" key="2">
    <source>
        <dbReference type="EMBL" id="AKB85256.1"/>
    </source>
</evidence>
<feature type="domain" description="Cupin type-2" evidence="1">
    <location>
        <begin position="35"/>
        <end position="94"/>
    </location>
</feature>
<dbReference type="Gene3D" id="2.60.120.10">
    <property type="entry name" value="Jelly Rolls"/>
    <property type="match status" value="1"/>
</dbReference>
<name>A0A0E3SR27_METMT</name>
<dbReference type="STRING" id="1434104.MCMEM_1203"/>
<dbReference type="Pfam" id="PF07883">
    <property type="entry name" value="Cupin_2"/>
    <property type="match status" value="1"/>
</dbReference>
<dbReference type="SUPFAM" id="SSF51182">
    <property type="entry name" value="RmlC-like cupins"/>
    <property type="match status" value="1"/>
</dbReference>
<evidence type="ECO:0000259" key="1">
    <source>
        <dbReference type="Pfam" id="PF07883"/>
    </source>
</evidence>
<dbReference type="RefSeq" id="WP_048205375.1">
    <property type="nucleotide sequence ID" value="NZ_CP009518.1"/>
</dbReference>
<dbReference type="OrthoDB" id="41394at2157"/>
<dbReference type="InterPro" id="IPR013096">
    <property type="entry name" value="Cupin_2"/>
</dbReference>
<dbReference type="AlphaFoldDB" id="A0A0E3SR27"/>
<reference evidence="2 3" key="1">
    <citation type="submission" date="2014-07" db="EMBL/GenBank/DDBJ databases">
        <title>Methanogenic archaea and the global carbon cycle.</title>
        <authorList>
            <person name="Henriksen J.R."/>
            <person name="Luke J."/>
            <person name="Reinhart S."/>
            <person name="Benedict M.N."/>
            <person name="Youngblut N.D."/>
            <person name="Metcalf M.E."/>
            <person name="Whitaker R.J."/>
            <person name="Metcalf W.W."/>
        </authorList>
    </citation>
    <scope>NUCLEOTIDE SEQUENCE [LARGE SCALE GENOMIC DNA]</scope>
    <source>
        <strain evidence="2 3">MM1</strain>
    </source>
</reference>
<dbReference type="PANTHER" id="PTHR37694">
    <property type="entry name" value="SLR8022 PROTEIN"/>
    <property type="match status" value="1"/>
</dbReference>
<protein>
    <recommendedName>
        <fullName evidence="1">Cupin type-2 domain-containing protein</fullName>
    </recommendedName>
</protein>
<organism evidence="2 3">
    <name type="scientific">Methanococcoides methylutens MM1</name>
    <dbReference type="NCBI Taxonomy" id="1434104"/>
    <lineage>
        <taxon>Archaea</taxon>
        <taxon>Methanobacteriati</taxon>
        <taxon>Methanobacteriota</taxon>
        <taxon>Stenosarchaea group</taxon>
        <taxon>Methanomicrobia</taxon>
        <taxon>Methanosarcinales</taxon>
        <taxon>Methanosarcinaceae</taxon>
        <taxon>Methanococcoides</taxon>
    </lineage>
</organism>
<keyword evidence="3" id="KW-1185">Reference proteome</keyword>
<evidence type="ECO:0000313" key="3">
    <source>
        <dbReference type="Proteomes" id="UP000033048"/>
    </source>
</evidence>
<proteinExistence type="predicted"/>
<dbReference type="KEGG" id="mmet:MCMEM_1203"/>
<dbReference type="EMBL" id="CP009518">
    <property type="protein sequence ID" value="AKB85256.1"/>
    <property type="molecule type" value="Genomic_DNA"/>
</dbReference>
<dbReference type="InterPro" id="IPR014710">
    <property type="entry name" value="RmlC-like_jellyroll"/>
</dbReference>
<dbReference type="HOGENOM" id="CLU_141446_2_0_2"/>
<dbReference type="GeneID" id="24893746"/>
<dbReference type="CDD" id="cd02230">
    <property type="entry name" value="cupin_HP0902-like"/>
    <property type="match status" value="1"/>
</dbReference>
<dbReference type="PANTHER" id="PTHR37694:SF1">
    <property type="entry name" value="SLR8022 PROTEIN"/>
    <property type="match status" value="1"/>
</dbReference>
<accession>A0A0E3SR27</accession>
<sequence>MDKGFSKDLSELMQFPTEGIFSTVLAKDEGYNYTLMCLAAGTNIDEHTSTKTGVVQVLKGKGIFRLFDKDIEMKEGTFIFMPANAPHSLHADEDLAILLCLTK</sequence>
<dbReference type="Proteomes" id="UP000033048">
    <property type="component" value="Chromosome"/>
</dbReference>
<dbReference type="InterPro" id="IPR011051">
    <property type="entry name" value="RmlC_Cupin_sf"/>
</dbReference>